<dbReference type="EMBL" id="SJPU01000001">
    <property type="protein sequence ID" value="TWU19085.1"/>
    <property type="molecule type" value="Genomic_DNA"/>
</dbReference>
<dbReference type="InterPro" id="IPR029489">
    <property type="entry name" value="OGT/SEC/SPY_C"/>
</dbReference>
<keyword evidence="5" id="KW-0802">TPR repeat</keyword>
<organism evidence="7 8">
    <name type="scientific">Allorhodopirellula heiligendammensis</name>
    <dbReference type="NCBI Taxonomy" id="2714739"/>
    <lineage>
        <taxon>Bacteria</taxon>
        <taxon>Pseudomonadati</taxon>
        <taxon>Planctomycetota</taxon>
        <taxon>Planctomycetia</taxon>
        <taxon>Pirellulales</taxon>
        <taxon>Pirellulaceae</taxon>
        <taxon>Allorhodopirellula</taxon>
    </lineage>
</organism>
<evidence type="ECO:0000256" key="5">
    <source>
        <dbReference type="ARBA" id="ARBA00022803"/>
    </source>
</evidence>
<keyword evidence="3" id="KW-0808">Transferase</keyword>
<keyword evidence="8" id="KW-1185">Reference proteome</keyword>
<name>A0A5C6C4Q0_9BACT</name>
<dbReference type="InterPro" id="IPR011990">
    <property type="entry name" value="TPR-like_helical_dom_sf"/>
</dbReference>
<dbReference type="InterPro" id="IPR027417">
    <property type="entry name" value="P-loop_NTPase"/>
</dbReference>
<comment type="caution">
    <text evidence="7">The sequence shown here is derived from an EMBL/GenBank/DDBJ whole genome shotgun (WGS) entry which is preliminary data.</text>
</comment>
<evidence type="ECO:0000256" key="2">
    <source>
        <dbReference type="ARBA" id="ARBA00022676"/>
    </source>
</evidence>
<keyword evidence="2" id="KW-0328">Glycosyltransferase</keyword>
<dbReference type="AlphaFoldDB" id="A0A5C6C4Q0"/>
<dbReference type="GO" id="GO:0016757">
    <property type="term" value="F:glycosyltransferase activity"/>
    <property type="evidence" value="ECO:0007669"/>
    <property type="project" value="UniProtKB-KW"/>
</dbReference>
<evidence type="ECO:0000256" key="3">
    <source>
        <dbReference type="ARBA" id="ARBA00022679"/>
    </source>
</evidence>
<evidence type="ECO:0000259" key="6">
    <source>
        <dbReference type="Pfam" id="PF13844"/>
    </source>
</evidence>
<accession>A0A5C6C4Q0</accession>
<dbReference type="Gene3D" id="3.40.50.11380">
    <property type="match status" value="1"/>
</dbReference>
<dbReference type="Gene3D" id="3.40.50.2000">
    <property type="entry name" value="Glycogen Phosphorylase B"/>
    <property type="match status" value="1"/>
</dbReference>
<evidence type="ECO:0000313" key="7">
    <source>
        <dbReference type="EMBL" id="TWU19085.1"/>
    </source>
</evidence>
<protein>
    <recommendedName>
        <fullName evidence="6">O-GlcNAc transferase C-terminal domain-containing protein</fullName>
    </recommendedName>
</protein>
<dbReference type="Gene3D" id="3.40.50.300">
    <property type="entry name" value="P-loop containing nucleotide triphosphate hydrolases"/>
    <property type="match status" value="1"/>
</dbReference>
<dbReference type="PANTHER" id="PTHR44835:SF1">
    <property type="entry name" value="PROTEIN O-GLCNAC TRANSFERASE"/>
    <property type="match status" value="1"/>
</dbReference>
<evidence type="ECO:0000256" key="1">
    <source>
        <dbReference type="ARBA" id="ARBA00004922"/>
    </source>
</evidence>
<evidence type="ECO:0000256" key="4">
    <source>
        <dbReference type="ARBA" id="ARBA00022737"/>
    </source>
</evidence>
<feature type="domain" description="O-GlcNAc transferase C-terminal" evidence="6">
    <location>
        <begin position="633"/>
        <end position="800"/>
    </location>
</feature>
<gene>
    <name evidence="7" type="ORF">Poly21_12560</name>
</gene>
<feature type="domain" description="O-GlcNAc transferase C-terminal" evidence="6">
    <location>
        <begin position="456"/>
        <end position="609"/>
    </location>
</feature>
<dbReference type="SUPFAM" id="SSF52540">
    <property type="entry name" value="P-loop containing nucleoside triphosphate hydrolases"/>
    <property type="match status" value="1"/>
</dbReference>
<keyword evidence="4" id="KW-0677">Repeat</keyword>
<proteinExistence type="predicted"/>
<reference evidence="7 8" key="1">
    <citation type="journal article" date="2020" name="Antonie Van Leeuwenhoek">
        <title>Rhodopirellula heiligendammensis sp. nov., Rhodopirellula pilleata sp. nov., and Rhodopirellula solitaria sp. nov. isolated from natural or artificial marine surfaces in Northern Germany and California, USA, and emended description of the genus Rhodopirellula.</title>
        <authorList>
            <person name="Kallscheuer N."/>
            <person name="Wiegand S."/>
            <person name="Jogler M."/>
            <person name="Boedeker C."/>
            <person name="Peeters S.H."/>
            <person name="Rast P."/>
            <person name="Heuer A."/>
            <person name="Jetten M.S.M."/>
            <person name="Rohde M."/>
            <person name="Jogler C."/>
        </authorList>
    </citation>
    <scope>NUCLEOTIDE SEQUENCE [LARGE SCALE GENOMIC DNA]</scope>
    <source>
        <strain evidence="7 8">Poly21</strain>
    </source>
</reference>
<dbReference type="SUPFAM" id="SSF48452">
    <property type="entry name" value="TPR-like"/>
    <property type="match status" value="1"/>
</dbReference>
<sequence>MDGVCLLSEINPGGTDRFNPLRQAANWYGLLAEDEVREIATGDSVAFVAAIELIAARAKERGLMLVIRDWSHLDWIGFPFTQPQKKSAWNALSMPALVGCDRPSDANSARPVEKDEVHGNLKLMRRCATVRHPVDQYLSMKRLGALAAQWDDMAVWRGMREFAEFVQTMTWIRFEDFVHRPDAALRVICDVIGLTYDDGWQLRWQDYHKITGDASQGRRRSIVARPRTAVDPSLWNSLRNNGDFFATLELLGYPTPEPLRRRWYAASELPADRLEGADKRRLDWDEEVVRARQAYEDAGGDVDSSLRLAEASGWIGQVDEAADVLLKLVQFCEAGLEVEVKSLPRILSTTCDMLDRAERKYESIPIRRRWAQVDPTHQGNLFHLSLLLAGVGEIDESLSYCRRLLDVDVRHTGAAANYLLYMNYSDRYSAAEISNEHFRVGMHFTQPSDSLPPRPRMAAEKIRVGYLGSDFYTHPVGKIILPILQSHDLKRCEINIYHDGKKSDATTNAIKESVDYFTSVQGWADDRLLESVRLDDLDVLIDLGGYTGGGNRLRVLAKRLAPVQASFLGYPHTSAIPSMDYRFTDRFADPPGLTDHLYGERLVWLEHAHLAWRPYGIAEDIVSVPSSQPTLGVFNNVAKISPTAISTYAEILRRVPRATILFKYGDRFAVSTLRDRYRQVFATHGISPDRLQFRTQTETLKEHLQTMANVDLALDSFPYQGTMTSLECLCVGTPIISCCGNYYAHRATSAMMIRMGLQELVADDRNEYVEIAVEMLHDRGRLPGLRKEIQHRFDRSALTDPTGLARELESTFEEWVR</sequence>
<dbReference type="PANTHER" id="PTHR44835">
    <property type="entry name" value="UDP-N-ACETYLGLUCOSAMINE--PEPTIDE N-ACETYLGLUCOSAMINYLTRANSFERASE SPINDLY-RELATED"/>
    <property type="match status" value="1"/>
</dbReference>
<evidence type="ECO:0000313" key="8">
    <source>
        <dbReference type="Proteomes" id="UP000319908"/>
    </source>
</evidence>
<dbReference type="InterPro" id="IPR051939">
    <property type="entry name" value="Glycosyltr_41/O-GlcNAc_trsf"/>
</dbReference>
<dbReference type="Proteomes" id="UP000319908">
    <property type="component" value="Unassembled WGS sequence"/>
</dbReference>
<comment type="pathway">
    <text evidence="1">Protein modification; protein glycosylation.</text>
</comment>
<dbReference type="Pfam" id="PF13844">
    <property type="entry name" value="Glyco_transf_41"/>
    <property type="match status" value="2"/>
</dbReference>
<dbReference type="Gene3D" id="1.25.40.10">
    <property type="entry name" value="Tetratricopeptide repeat domain"/>
    <property type="match status" value="1"/>
</dbReference>